<keyword evidence="2" id="KW-1185">Reference proteome</keyword>
<dbReference type="Gene3D" id="3.30.1330.30">
    <property type="match status" value="1"/>
</dbReference>
<sequence length="132" mass="15401">MHQDKLEQIIQEGIYGKPEIRPEEKHLFLGTYAERVRLALTNGQVYKKGMYEEALQLMSRHNDMRMLINGNLPYTSYNNYVKAANEKNVPFTVHNDFQATPLGIVFTTDYAIHQEDNIFIKDSIFEEEMGKN</sequence>
<evidence type="ECO:0000313" key="1">
    <source>
        <dbReference type="EMBL" id="SDN41744.1"/>
    </source>
</evidence>
<dbReference type="OrthoDB" id="95278at2"/>
<dbReference type="STRING" id="745820.SAMN04488053_101789"/>
<gene>
    <name evidence="1" type="ORF">SAMN04488053_101789</name>
</gene>
<reference evidence="2" key="1">
    <citation type="submission" date="2016-10" db="EMBL/GenBank/DDBJ databases">
        <authorList>
            <person name="Varghese N."/>
            <person name="Submissions S."/>
        </authorList>
    </citation>
    <scope>NUCLEOTIDE SEQUENCE [LARGE SCALE GENOMIC DNA]</scope>
    <source>
        <strain evidence="2">CGMCC 1.10369</strain>
    </source>
</reference>
<protein>
    <submittedName>
        <fullName evidence="1">Uncharacterized protein YueI</fullName>
    </submittedName>
</protein>
<evidence type="ECO:0000313" key="2">
    <source>
        <dbReference type="Proteomes" id="UP000198778"/>
    </source>
</evidence>
<dbReference type="SUPFAM" id="SSF160515">
    <property type="entry name" value="YueI-like"/>
    <property type="match status" value="1"/>
</dbReference>
<dbReference type="Proteomes" id="UP000198778">
    <property type="component" value="Unassembled WGS sequence"/>
</dbReference>
<proteinExistence type="predicted"/>
<dbReference type="EMBL" id="FNIL01000001">
    <property type="protein sequence ID" value="SDN41744.1"/>
    <property type="molecule type" value="Genomic_DNA"/>
</dbReference>
<name>A0A1H0B7W3_9BACI</name>
<dbReference type="Pfam" id="PF07997">
    <property type="entry name" value="DUF1694"/>
    <property type="match status" value="1"/>
</dbReference>
<dbReference type="InterPro" id="IPR029064">
    <property type="entry name" value="Ribosomal_eL30-like_sf"/>
</dbReference>
<dbReference type="PIRSF" id="PIRSF034303">
    <property type="entry name" value="DUF1694"/>
    <property type="match status" value="1"/>
</dbReference>
<organism evidence="1 2">
    <name type="scientific">Alkalicoccus daliensis</name>
    <dbReference type="NCBI Taxonomy" id="745820"/>
    <lineage>
        <taxon>Bacteria</taxon>
        <taxon>Bacillati</taxon>
        <taxon>Bacillota</taxon>
        <taxon>Bacilli</taxon>
        <taxon>Bacillales</taxon>
        <taxon>Bacillaceae</taxon>
        <taxon>Alkalicoccus</taxon>
    </lineage>
</organism>
<dbReference type="RefSeq" id="WP_090840751.1">
    <property type="nucleotide sequence ID" value="NZ_FNIL01000001.1"/>
</dbReference>
<dbReference type="InterPro" id="IPR012543">
    <property type="entry name" value="DUF1694"/>
</dbReference>
<dbReference type="AlphaFoldDB" id="A0A1H0B7W3"/>
<accession>A0A1H0B7W3</accession>